<evidence type="ECO:0008006" key="3">
    <source>
        <dbReference type="Google" id="ProtNLM"/>
    </source>
</evidence>
<reference evidence="1 2" key="1">
    <citation type="submission" date="2017-08" db="EMBL/GenBank/DDBJ databases">
        <authorList>
            <person name="de Groot N.N."/>
        </authorList>
    </citation>
    <scope>NUCLEOTIDE SEQUENCE [LARGE SCALE GENOMIC DNA]</scope>
    <source>
        <strain evidence="1 2">Nm15</strain>
    </source>
</reference>
<evidence type="ECO:0000313" key="1">
    <source>
        <dbReference type="EMBL" id="SNX59097.1"/>
    </source>
</evidence>
<gene>
    <name evidence="1" type="ORF">SAMN06296273_0541</name>
</gene>
<dbReference type="EMBL" id="LT907782">
    <property type="protein sequence ID" value="SNX59097.1"/>
    <property type="molecule type" value="Genomic_DNA"/>
</dbReference>
<organism evidence="1 2">
    <name type="scientific">Nitrosomonas ureae</name>
    <dbReference type="NCBI Taxonomy" id="44577"/>
    <lineage>
        <taxon>Bacteria</taxon>
        <taxon>Pseudomonadati</taxon>
        <taxon>Pseudomonadota</taxon>
        <taxon>Betaproteobacteria</taxon>
        <taxon>Nitrosomonadales</taxon>
        <taxon>Nitrosomonadaceae</taxon>
        <taxon>Nitrosomonas</taxon>
    </lineage>
</organism>
<dbReference type="AlphaFoldDB" id="A0A285BUY9"/>
<dbReference type="Proteomes" id="UP000242498">
    <property type="component" value="Chromosome I"/>
</dbReference>
<protein>
    <recommendedName>
        <fullName evidence="3">Chemotaxis protein CheZ</fullName>
    </recommendedName>
</protein>
<proteinExistence type="predicted"/>
<accession>A0A285BUY9</accession>
<name>A0A285BUY9_9PROT</name>
<dbReference type="OrthoDB" id="8559696at2"/>
<evidence type="ECO:0000313" key="2">
    <source>
        <dbReference type="Proteomes" id="UP000242498"/>
    </source>
</evidence>
<sequence>MVHDNGLLYQTIATMTSNKTSGEEKIMTELQSVSDKLDNKSEDKLALKDNDKVICNNAADEYFMGIKGDLNQAERLVSDAVNNLVINFRYISKLTESHHEMVLAIERMTAPEASSSINELLEKQMVIANQIEQELEMVITSLQFGDLVAQLLAHTTRQVEMLNVELQRIDRQGAWQGETERKALDSIHSGISKAVEVVKNKSKKKPVVQQGMQMGDVELF</sequence>
<dbReference type="RefSeq" id="WP_096291902.1">
    <property type="nucleotide sequence ID" value="NZ_LT907782.1"/>
</dbReference>